<keyword evidence="5 10" id="KW-1133">Transmembrane helix</keyword>
<keyword evidence="9" id="KW-0175">Coiled coil</keyword>
<keyword evidence="7 10" id="KW-0472">Membrane</keyword>
<dbReference type="EMBL" id="JAQMWT010000177">
    <property type="protein sequence ID" value="KAJ8608254.1"/>
    <property type="molecule type" value="Genomic_DNA"/>
</dbReference>
<dbReference type="InterPro" id="IPR010989">
    <property type="entry name" value="SNARE"/>
</dbReference>
<protein>
    <recommendedName>
        <fullName evidence="11">t-SNARE coiled-coil homology domain-containing protein</fullName>
    </recommendedName>
</protein>
<dbReference type="FunFam" id="1.20.58.90:FF:000004">
    <property type="entry name" value="Syntaxin 10"/>
    <property type="match status" value="1"/>
</dbReference>
<dbReference type="Gene3D" id="1.20.58.90">
    <property type="match status" value="1"/>
</dbReference>
<dbReference type="SUPFAM" id="SSF47661">
    <property type="entry name" value="t-snare proteins"/>
    <property type="match status" value="1"/>
</dbReference>
<dbReference type="AlphaFoldDB" id="A0AAD7UKC5"/>
<evidence type="ECO:0000256" key="1">
    <source>
        <dbReference type="ARBA" id="ARBA00009063"/>
    </source>
</evidence>
<name>A0AAD7UKC5_9STRA</name>
<evidence type="ECO:0000256" key="9">
    <source>
        <dbReference type="SAM" id="Coils"/>
    </source>
</evidence>
<dbReference type="GO" id="GO:0015031">
    <property type="term" value="P:protein transport"/>
    <property type="evidence" value="ECO:0007669"/>
    <property type="project" value="UniProtKB-KW"/>
</dbReference>
<dbReference type="InterPro" id="IPR000727">
    <property type="entry name" value="T_SNARE_dom"/>
</dbReference>
<evidence type="ECO:0000256" key="8">
    <source>
        <dbReference type="ARBA" id="ARBA00037801"/>
    </source>
</evidence>
<evidence type="ECO:0000256" key="4">
    <source>
        <dbReference type="ARBA" id="ARBA00022927"/>
    </source>
</evidence>
<keyword evidence="3 10" id="KW-0812">Transmembrane</keyword>
<evidence type="ECO:0000256" key="7">
    <source>
        <dbReference type="ARBA" id="ARBA00023136"/>
    </source>
</evidence>
<dbReference type="PANTHER" id="PTHR12791">
    <property type="entry name" value="GOLGI SNARE BET1-RELATED"/>
    <property type="match status" value="1"/>
</dbReference>
<feature type="coiled-coil region" evidence="9">
    <location>
        <begin position="179"/>
        <end position="213"/>
    </location>
</feature>
<dbReference type="InterPro" id="IPR015260">
    <property type="entry name" value="Syntaxin-6/10/61_N"/>
</dbReference>
<reference evidence="12" key="1">
    <citation type="submission" date="2023-01" db="EMBL/GenBank/DDBJ databases">
        <title>Metagenome sequencing of chrysophaentin producing Chrysophaeum taylorii.</title>
        <authorList>
            <person name="Davison J."/>
            <person name="Bewley C."/>
        </authorList>
    </citation>
    <scope>NUCLEOTIDE SEQUENCE</scope>
    <source>
        <strain evidence="12">NIES-1699</strain>
    </source>
</reference>
<keyword evidence="6" id="KW-0333">Golgi apparatus</keyword>
<evidence type="ECO:0000256" key="3">
    <source>
        <dbReference type="ARBA" id="ARBA00022692"/>
    </source>
</evidence>
<sequence length="246" mass="27748">MSAATHDPFYVVKDELAGKLQEVERQRGLFSKLLWEVNTASSSDFKEVKRSLNREVRGADGQLKDLELTIDYVDRDRGSFPHIDDRELEERRKFVSGARAAITSARETISGEKTRQKLDADEAAHLSATRGAYGAKTDIEMANTNYIHSSHAQTRAVLQEQDENLEQLDGAVDRVHRMAEEIHSELKTQSDLIDNLEGELDETSEKMNFVMSKLSKLLKTKDTCQLLTIVVLTVVLIIMLLLIIFG</sequence>
<keyword evidence="4" id="KW-0653">Protein transport</keyword>
<comment type="subcellular location">
    <subcellularLocation>
        <location evidence="8">Golgi apparatus</location>
        <location evidence="8">trans-Golgi network membrane</location>
        <topology evidence="8">Single-pass type IV membrane protein</topology>
    </subcellularLocation>
</comment>
<accession>A0AAD7UKC5</accession>
<evidence type="ECO:0000313" key="13">
    <source>
        <dbReference type="Proteomes" id="UP001230188"/>
    </source>
</evidence>
<dbReference type="PROSITE" id="PS50192">
    <property type="entry name" value="T_SNARE"/>
    <property type="match status" value="1"/>
</dbReference>
<evidence type="ECO:0000313" key="12">
    <source>
        <dbReference type="EMBL" id="KAJ8608254.1"/>
    </source>
</evidence>
<evidence type="ECO:0000256" key="6">
    <source>
        <dbReference type="ARBA" id="ARBA00023034"/>
    </source>
</evidence>
<evidence type="ECO:0000259" key="11">
    <source>
        <dbReference type="PROSITE" id="PS50192"/>
    </source>
</evidence>
<dbReference type="GO" id="GO:0005794">
    <property type="term" value="C:Golgi apparatus"/>
    <property type="evidence" value="ECO:0007669"/>
    <property type="project" value="UniProtKB-SubCell"/>
</dbReference>
<dbReference type="SUPFAM" id="SSF58038">
    <property type="entry name" value="SNARE fusion complex"/>
    <property type="match status" value="1"/>
</dbReference>
<keyword evidence="2" id="KW-0813">Transport</keyword>
<feature type="domain" description="T-SNARE coiled-coil homology" evidence="11">
    <location>
        <begin position="155"/>
        <end position="217"/>
    </location>
</feature>
<keyword evidence="13" id="KW-1185">Reference proteome</keyword>
<dbReference type="GO" id="GO:0016020">
    <property type="term" value="C:membrane"/>
    <property type="evidence" value="ECO:0007669"/>
    <property type="project" value="InterPro"/>
</dbReference>
<evidence type="ECO:0000256" key="5">
    <source>
        <dbReference type="ARBA" id="ARBA00022989"/>
    </source>
</evidence>
<dbReference type="CDD" id="cd15841">
    <property type="entry name" value="SNARE_Qc"/>
    <property type="match status" value="1"/>
</dbReference>
<feature type="transmembrane region" description="Helical" evidence="10">
    <location>
        <begin position="226"/>
        <end position="245"/>
    </location>
</feature>
<dbReference type="Pfam" id="PF09177">
    <property type="entry name" value="STX6_10_61_N"/>
    <property type="match status" value="1"/>
</dbReference>
<evidence type="ECO:0000256" key="2">
    <source>
        <dbReference type="ARBA" id="ARBA00022448"/>
    </source>
</evidence>
<gene>
    <name evidence="12" type="ORF">CTAYLR_007269</name>
</gene>
<comment type="similarity">
    <text evidence="1">Belongs to the syntaxin family.</text>
</comment>
<dbReference type="Gene3D" id="1.20.5.110">
    <property type="match status" value="1"/>
</dbReference>
<evidence type="ECO:0000256" key="10">
    <source>
        <dbReference type="SAM" id="Phobius"/>
    </source>
</evidence>
<dbReference type="SMART" id="SM00397">
    <property type="entry name" value="t_SNARE"/>
    <property type="match status" value="1"/>
</dbReference>
<dbReference type="Proteomes" id="UP001230188">
    <property type="component" value="Unassembled WGS sequence"/>
</dbReference>
<organism evidence="12 13">
    <name type="scientific">Chrysophaeum taylorii</name>
    <dbReference type="NCBI Taxonomy" id="2483200"/>
    <lineage>
        <taxon>Eukaryota</taxon>
        <taxon>Sar</taxon>
        <taxon>Stramenopiles</taxon>
        <taxon>Ochrophyta</taxon>
        <taxon>Pelagophyceae</taxon>
        <taxon>Pelagomonadales</taxon>
        <taxon>Pelagomonadaceae</taxon>
        <taxon>Chrysophaeum</taxon>
    </lineage>
</organism>
<proteinExistence type="inferred from homology"/>
<dbReference type="GO" id="GO:0048193">
    <property type="term" value="P:Golgi vesicle transport"/>
    <property type="evidence" value="ECO:0007669"/>
    <property type="project" value="InterPro"/>
</dbReference>
<comment type="caution">
    <text evidence="12">The sequence shown here is derived from an EMBL/GenBank/DDBJ whole genome shotgun (WGS) entry which is preliminary data.</text>
</comment>